<dbReference type="EMBL" id="CYXY01000007">
    <property type="protein sequence ID" value="CUM92668.1"/>
    <property type="molecule type" value="Genomic_DNA"/>
</dbReference>
<name>A0A173SU41_ANAHA</name>
<proteinExistence type="predicted"/>
<dbReference type="Proteomes" id="UP000095564">
    <property type="component" value="Unassembled WGS sequence"/>
</dbReference>
<dbReference type="Proteomes" id="UP000095553">
    <property type="component" value="Unassembled WGS sequence"/>
</dbReference>
<accession>A0A173SU41</accession>
<sequence length="292" mass="34376">MNFTEEIEKMVELSSKQPNGVYQNTDRIFTGIMERSNFTIKGMPDNILKLYLAAENKADFESLFYSLTGVKFEYYLRKSEEAIRYNAAETKLRIVQIFLPKSNKNGKNSLIIQTNAPKNKIRTCLRNCYFLFSMDDSVNCIVNNLQEMGYIVRILYAPNGKFDKIKRFSCKEKYNLADYDMKYVLYHEKVVMELYNKVFCQNLKNPELLAPAVLENIANQLGIFAMADDQFCILYDDAIRFSLQYQDFRKIVNHHGYIIQGQTIASGDECYHFIFRDKLWTYHNRKMFRGMN</sequence>
<dbReference type="RefSeq" id="WP_055072782.1">
    <property type="nucleotide sequence ID" value="NZ_CYXY01000007.1"/>
</dbReference>
<organism evidence="1 3">
    <name type="scientific">Anaerostipes hadrus</name>
    <dbReference type="NCBI Taxonomy" id="649756"/>
    <lineage>
        <taxon>Bacteria</taxon>
        <taxon>Bacillati</taxon>
        <taxon>Bacillota</taxon>
        <taxon>Clostridia</taxon>
        <taxon>Lachnospirales</taxon>
        <taxon>Lachnospiraceae</taxon>
        <taxon>Anaerostipes</taxon>
    </lineage>
</organism>
<gene>
    <name evidence="2" type="ORF">ERS852520_00921</name>
    <name evidence="1" type="ORF">ERS852571_01428</name>
</gene>
<evidence type="ECO:0000313" key="1">
    <source>
        <dbReference type="EMBL" id="CUM92668.1"/>
    </source>
</evidence>
<evidence type="ECO:0000313" key="4">
    <source>
        <dbReference type="Proteomes" id="UP000095564"/>
    </source>
</evidence>
<reference evidence="3 4" key="1">
    <citation type="submission" date="2015-09" db="EMBL/GenBank/DDBJ databases">
        <authorList>
            <consortium name="Pathogen Informatics"/>
        </authorList>
    </citation>
    <scope>NUCLEOTIDE SEQUENCE [LARGE SCALE GENOMIC DNA]</scope>
    <source>
        <strain evidence="2 4">2789STDY5834908</strain>
        <strain evidence="1 3">2789STDY5834959</strain>
    </source>
</reference>
<dbReference type="EMBL" id="CZAU01000006">
    <property type="protein sequence ID" value="CUP24159.1"/>
    <property type="molecule type" value="Genomic_DNA"/>
</dbReference>
<evidence type="ECO:0000313" key="3">
    <source>
        <dbReference type="Proteomes" id="UP000095553"/>
    </source>
</evidence>
<evidence type="ECO:0000313" key="2">
    <source>
        <dbReference type="EMBL" id="CUP24159.1"/>
    </source>
</evidence>
<dbReference type="AlphaFoldDB" id="A0A173SU41"/>
<protein>
    <submittedName>
        <fullName evidence="1">Uncharacterized protein</fullName>
    </submittedName>
</protein>